<name>A0A941D0K2_9CAUL</name>
<dbReference type="Proteomes" id="UP000622580">
    <property type="component" value="Unassembled WGS sequence"/>
</dbReference>
<evidence type="ECO:0000313" key="1">
    <source>
        <dbReference type="EMBL" id="MBR7620001.1"/>
    </source>
</evidence>
<dbReference type="AlphaFoldDB" id="A0A941D0K2"/>
<protein>
    <recommendedName>
        <fullName evidence="3">DUF4136 domain-containing protein</fullName>
    </recommendedName>
</protein>
<accession>A0A941D0K2</accession>
<organism evidence="1 2">
    <name type="scientific">Phenylobacterium glaciei</name>
    <dbReference type="NCBI Taxonomy" id="2803784"/>
    <lineage>
        <taxon>Bacteria</taxon>
        <taxon>Pseudomonadati</taxon>
        <taxon>Pseudomonadota</taxon>
        <taxon>Alphaproteobacteria</taxon>
        <taxon>Caulobacterales</taxon>
        <taxon>Caulobacteraceae</taxon>
        <taxon>Phenylobacterium</taxon>
    </lineage>
</organism>
<dbReference type="EMBL" id="JAGSGD010000001">
    <property type="protein sequence ID" value="MBR7620001.1"/>
    <property type="molecule type" value="Genomic_DNA"/>
</dbReference>
<sequence>MVAALGAICLLAGCAIQPPTIDVSVSGFVAAEFSPTLQHAVVPFDAEQANDLQFAEASEEVQRALVKAGLQVATSAERPDVGVFVDYGIGSPRTETSVVSLPIWGQTGVASSTTTGYLSPTGAISAVTTNTPSYGVVGADSVPVSTTVYDRYVMLSGFDLNRYAKSKEVKRFWQIKITSSGSSGDLRLIIPYMLNAAVPYLGKSTGKAVTVVLSQDDANAEYLRTGVALPPK</sequence>
<reference evidence="1" key="1">
    <citation type="submission" date="2021-04" db="EMBL/GenBank/DDBJ databases">
        <title>Draft genome assembly of strain Phenylobacterium sp. 20VBR1 using MiniION and Illumina platforms.</title>
        <authorList>
            <person name="Thomas F.A."/>
            <person name="Krishnan K.P."/>
            <person name="Sinha R.K."/>
        </authorList>
    </citation>
    <scope>NUCLEOTIDE SEQUENCE</scope>
    <source>
        <strain evidence="1">20VBR1</strain>
    </source>
</reference>
<keyword evidence="2" id="KW-1185">Reference proteome</keyword>
<comment type="caution">
    <text evidence="1">The sequence shown here is derived from an EMBL/GenBank/DDBJ whole genome shotgun (WGS) entry which is preliminary data.</text>
</comment>
<gene>
    <name evidence="1" type="ORF">JKL49_11435</name>
</gene>
<evidence type="ECO:0000313" key="2">
    <source>
        <dbReference type="Proteomes" id="UP000622580"/>
    </source>
</evidence>
<evidence type="ECO:0008006" key="3">
    <source>
        <dbReference type="Google" id="ProtNLM"/>
    </source>
</evidence>
<proteinExistence type="predicted"/>
<dbReference type="RefSeq" id="WP_215340672.1">
    <property type="nucleotide sequence ID" value="NZ_JAGSGD010000001.1"/>
</dbReference>